<evidence type="ECO:0000256" key="1">
    <source>
        <dbReference type="SAM" id="Phobius"/>
    </source>
</evidence>
<comment type="caution">
    <text evidence="2">The sequence shown here is derived from an EMBL/GenBank/DDBJ whole genome shotgun (WGS) entry which is preliminary data.</text>
</comment>
<keyword evidence="1" id="KW-0472">Membrane</keyword>
<keyword evidence="1" id="KW-1133">Transmembrane helix</keyword>
<evidence type="ECO:0008006" key="4">
    <source>
        <dbReference type="Google" id="ProtNLM"/>
    </source>
</evidence>
<dbReference type="EMBL" id="QWEY01000009">
    <property type="protein sequence ID" value="RGP36226.1"/>
    <property type="molecule type" value="Genomic_DNA"/>
</dbReference>
<protein>
    <recommendedName>
        <fullName evidence="4">Cation/multidrug efflux pump</fullName>
    </recommendedName>
</protein>
<evidence type="ECO:0000313" key="2">
    <source>
        <dbReference type="EMBL" id="RGP36226.1"/>
    </source>
</evidence>
<feature type="transmembrane region" description="Helical" evidence="1">
    <location>
        <begin position="78"/>
        <end position="97"/>
    </location>
</feature>
<keyword evidence="1" id="KW-0812">Transmembrane</keyword>
<dbReference type="AlphaFoldDB" id="A0A411YZK0"/>
<sequence length="100" mass="11448">MGRGKGARMIGFLRLMVFWAVFAAVAYWALLIYSRSLRRETLEKQWDAAPPEDASPETRKAFIEQGMHAYEGSLRRKLLWGVIVLPFIAIGLLLYLVNYA</sequence>
<organism evidence="2 3">
    <name type="scientific">Pseudotabrizicola alkalilacus</name>
    <dbReference type="NCBI Taxonomy" id="2305252"/>
    <lineage>
        <taxon>Bacteria</taxon>
        <taxon>Pseudomonadati</taxon>
        <taxon>Pseudomonadota</taxon>
        <taxon>Alphaproteobacteria</taxon>
        <taxon>Rhodobacterales</taxon>
        <taxon>Paracoccaceae</taxon>
        <taxon>Pseudotabrizicola</taxon>
    </lineage>
</organism>
<dbReference type="Proteomes" id="UP000284547">
    <property type="component" value="Unassembled WGS sequence"/>
</dbReference>
<accession>A0A411YZK0</accession>
<gene>
    <name evidence="2" type="ORF">D1012_15665</name>
</gene>
<keyword evidence="3" id="KW-1185">Reference proteome</keyword>
<reference evidence="2 3" key="1">
    <citation type="submission" date="2018-08" db="EMBL/GenBank/DDBJ databases">
        <title>Flavobacterium tibetense sp. nov., isolated from a wetland YonghuCo on Tibetan Plateau.</title>
        <authorList>
            <person name="Phurbu D."/>
            <person name="Lu H."/>
            <person name="Xing P."/>
        </authorList>
    </citation>
    <scope>NUCLEOTIDE SEQUENCE [LARGE SCALE GENOMIC DNA]</scope>
    <source>
        <strain evidence="2 3">DJC</strain>
    </source>
</reference>
<evidence type="ECO:0000313" key="3">
    <source>
        <dbReference type="Proteomes" id="UP000284547"/>
    </source>
</evidence>
<name>A0A411YZK0_9RHOB</name>
<proteinExistence type="predicted"/>
<feature type="transmembrane region" description="Helical" evidence="1">
    <location>
        <begin position="12"/>
        <end position="33"/>
    </location>
</feature>